<proteinExistence type="predicted"/>
<evidence type="ECO:0000313" key="2">
    <source>
        <dbReference type="Proteomes" id="UP001054837"/>
    </source>
</evidence>
<dbReference type="Proteomes" id="UP001054837">
    <property type="component" value="Unassembled WGS sequence"/>
</dbReference>
<sequence length="87" mass="9885">MLRSPNECLLRHGAENIDIGPKILEGSDESQFNLTSPDSRLQPDIWKLSEIPWVNEDFFVLALLFEKAKSLMLLLQELLSFGIAKTL</sequence>
<reference evidence="1 2" key="1">
    <citation type="submission" date="2021-06" db="EMBL/GenBank/DDBJ databases">
        <title>Caerostris darwini draft genome.</title>
        <authorList>
            <person name="Kono N."/>
            <person name="Arakawa K."/>
        </authorList>
    </citation>
    <scope>NUCLEOTIDE SEQUENCE [LARGE SCALE GENOMIC DNA]</scope>
</reference>
<keyword evidence="2" id="KW-1185">Reference proteome</keyword>
<protein>
    <submittedName>
        <fullName evidence="1">Uncharacterized protein</fullName>
    </submittedName>
</protein>
<evidence type="ECO:0000313" key="1">
    <source>
        <dbReference type="EMBL" id="GIY57328.1"/>
    </source>
</evidence>
<dbReference type="EMBL" id="BPLQ01011325">
    <property type="protein sequence ID" value="GIY57328.1"/>
    <property type="molecule type" value="Genomic_DNA"/>
</dbReference>
<accession>A0AAV4UHU6</accession>
<name>A0AAV4UHU6_9ARAC</name>
<comment type="caution">
    <text evidence="1">The sequence shown here is derived from an EMBL/GenBank/DDBJ whole genome shotgun (WGS) entry which is preliminary data.</text>
</comment>
<dbReference type="AlphaFoldDB" id="A0AAV4UHU6"/>
<gene>
    <name evidence="1" type="ORF">CDAR_526081</name>
</gene>
<organism evidence="1 2">
    <name type="scientific">Caerostris darwini</name>
    <dbReference type="NCBI Taxonomy" id="1538125"/>
    <lineage>
        <taxon>Eukaryota</taxon>
        <taxon>Metazoa</taxon>
        <taxon>Ecdysozoa</taxon>
        <taxon>Arthropoda</taxon>
        <taxon>Chelicerata</taxon>
        <taxon>Arachnida</taxon>
        <taxon>Araneae</taxon>
        <taxon>Araneomorphae</taxon>
        <taxon>Entelegynae</taxon>
        <taxon>Araneoidea</taxon>
        <taxon>Araneidae</taxon>
        <taxon>Caerostris</taxon>
    </lineage>
</organism>